<evidence type="ECO:0000313" key="3">
    <source>
        <dbReference type="EMBL" id="SPX40996.1"/>
    </source>
</evidence>
<keyword evidence="1" id="KW-0472">Membrane</keyword>
<keyword evidence="1" id="KW-0812">Transmembrane</keyword>
<feature type="transmembrane region" description="Helical" evidence="1">
    <location>
        <begin position="20"/>
        <end position="39"/>
    </location>
</feature>
<gene>
    <name evidence="3" type="primary">cdaR_2</name>
    <name evidence="3" type="ORF">NCTC11872_00580</name>
</gene>
<name>A0A2X1RG91_HAEIF</name>
<keyword evidence="3" id="KW-0238">DNA-binding</keyword>
<dbReference type="Pfam" id="PF05651">
    <property type="entry name" value="Diacid_rec"/>
    <property type="match status" value="1"/>
</dbReference>
<organism evidence="3 4">
    <name type="scientific">Haemophilus influenzae</name>
    <dbReference type="NCBI Taxonomy" id="727"/>
    <lineage>
        <taxon>Bacteria</taxon>
        <taxon>Pseudomonadati</taxon>
        <taxon>Pseudomonadota</taxon>
        <taxon>Gammaproteobacteria</taxon>
        <taxon>Pasteurellales</taxon>
        <taxon>Pasteurellaceae</taxon>
        <taxon>Haemophilus</taxon>
    </lineage>
</organism>
<dbReference type="EMBL" id="UASK01000004">
    <property type="protein sequence ID" value="SPX40996.1"/>
    <property type="molecule type" value="Genomic_DNA"/>
</dbReference>
<evidence type="ECO:0000313" key="4">
    <source>
        <dbReference type="Proteomes" id="UP000249936"/>
    </source>
</evidence>
<reference evidence="3 4" key="1">
    <citation type="submission" date="2018-06" db="EMBL/GenBank/DDBJ databases">
        <authorList>
            <consortium name="Pathogen Informatics"/>
            <person name="Doyle S."/>
        </authorList>
    </citation>
    <scope>NUCLEOTIDE SEQUENCE [LARGE SCALE GENOMIC DNA]</scope>
    <source>
        <strain evidence="3 4">NCTC11872</strain>
    </source>
</reference>
<dbReference type="Proteomes" id="UP000249936">
    <property type="component" value="Unassembled WGS sequence"/>
</dbReference>
<feature type="domain" description="Putative sugar diacid recognition" evidence="2">
    <location>
        <begin position="89"/>
        <end position="154"/>
    </location>
</feature>
<accession>A0A2X1RG91</accession>
<evidence type="ECO:0000259" key="2">
    <source>
        <dbReference type="Pfam" id="PF05651"/>
    </source>
</evidence>
<dbReference type="AlphaFoldDB" id="A0A2X1RG91"/>
<dbReference type="GO" id="GO:0003677">
    <property type="term" value="F:DNA binding"/>
    <property type="evidence" value="ECO:0007669"/>
    <property type="project" value="UniProtKB-KW"/>
</dbReference>
<keyword evidence="1" id="KW-1133">Transmembrane helix</keyword>
<protein>
    <submittedName>
        <fullName evidence="3">DNA-binding transcriptional activator</fullName>
    </submittedName>
</protein>
<evidence type="ECO:0000256" key="1">
    <source>
        <dbReference type="SAM" id="Phobius"/>
    </source>
</evidence>
<proteinExistence type="predicted"/>
<sequence>MSYRFYLFSSKLFLIWGNDGSVIDLIFPLGILALIMGYVQVQNKNIIAIKTQCGRIVSRLFLQIKQYLTNFFFSIFYLHLSSLLQICNLTNTLPKKIVKRAMKIIHHSVNVMDHDGVIIASGNSTRLNQRHTGAVLALRENRVVEIDQALAQKWNF</sequence>
<dbReference type="InterPro" id="IPR008599">
    <property type="entry name" value="Diacid_rec"/>
</dbReference>